<dbReference type="Proteomes" id="UP001642409">
    <property type="component" value="Unassembled WGS sequence"/>
</dbReference>
<evidence type="ECO:0000313" key="6">
    <source>
        <dbReference type="Proteomes" id="UP001642409"/>
    </source>
</evidence>
<dbReference type="AlphaFoldDB" id="A0AA86TZF6"/>
<sequence length="356" mass="41588">MFGKKIHYKNIHFIQKGLFKPFRPKVLLDIFKQTCYYVLLNSGQMFQYAFTYASVIQQEQYLIVSYSIFFIELCNSLNKAVINNMDSVFRINMQLKRYDRCYQFLLSAYIMFFANLALQILTFSIRNVAFKAIFLGNFSDSLIFYHCCIDGLLGTFNAYTMAIIKSESSMRVGLFIGATKMLMATLFWYVGYLLNLKKSHFSSLVFYYRYCVDILGFGFYILYFRKFLKLKLQTSDQPNTAKREVEPPKLVLQEMQPIDHISRNISGDDSQITDQNETNFQNQVENSSMIKQNAAVQNTNEPPRIIFRHTQSQFSRKTSVTENIESSKEQQKQDLVQSDERKGSMSASNFLNLNRK</sequence>
<feature type="transmembrane region" description="Helical" evidence="2">
    <location>
        <begin position="172"/>
        <end position="194"/>
    </location>
</feature>
<organism evidence="3">
    <name type="scientific">Hexamita inflata</name>
    <dbReference type="NCBI Taxonomy" id="28002"/>
    <lineage>
        <taxon>Eukaryota</taxon>
        <taxon>Metamonada</taxon>
        <taxon>Diplomonadida</taxon>
        <taxon>Hexamitidae</taxon>
        <taxon>Hexamitinae</taxon>
        <taxon>Hexamita</taxon>
    </lineage>
</organism>
<feature type="region of interest" description="Disordered" evidence="1">
    <location>
        <begin position="321"/>
        <end position="356"/>
    </location>
</feature>
<evidence type="ECO:0000256" key="1">
    <source>
        <dbReference type="SAM" id="MobiDB-lite"/>
    </source>
</evidence>
<evidence type="ECO:0000256" key="2">
    <source>
        <dbReference type="SAM" id="Phobius"/>
    </source>
</evidence>
<dbReference type="EMBL" id="CAXDID020000787">
    <property type="protein sequence ID" value="CAL6114114.1"/>
    <property type="molecule type" value="Genomic_DNA"/>
</dbReference>
<reference evidence="3" key="1">
    <citation type="submission" date="2023-06" db="EMBL/GenBank/DDBJ databases">
        <authorList>
            <person name="Kurt Z."/>
        </authorList>
    </citation>
    <scope>NUCLEOTIDE SEQUENCE</scope>
</reference>
<keyword evidence="2 3" id="KW-0812">Transmembrane</keyword>
<keyword evidence="2" id="KW-0472">Membrane</keyword>
<feature type="compositionally biased region" description="Basic and acidic residues" evidence="1">
    <location>
        <begin position="325"/>
        <end position="343"/>
    </location>
</feature>
<feature type="transmembrane region" description="Helical" evidence="2">
    <location>
        <begin position="142"/>
        <end position="160"/>
    </location>
</feature>
<comment type="caution">
    <text evidence="3">The sequence shown here is derived from an EMBL/GenBank/DDBJ whole genome shotgun (WGS) entry which is preliminary data.</text>
</comment>
<keyword evidence="6" id="KW-1185">Reference proteome</keyword>
<reference evidence="4 6" key="2">
    <citation type="submission" date="2024-07" db="EMBL/GenBank/DDBJ databases">
        <authorList>
            <person name="Akdeniz Z."/>
        </authorList>
    </citation>
    <scope>NUCLEOTIDE SEQUENCE [LARGE SCALE GENOMIC DNA]</scope>
</reference>
<evidence type="ECO:0000313" key="4">
    <source>
        <dbReference type="EMBL" id="CAL6030620.1"/>
    </source>
</evidence>
<proteinExistence type="predicted"/>
<accession>A0AA86TZF6</accession>
<name>A0AA86TZF6_9EUKA</name>
<protein>
    <submittedName>
        <fullName evidence="3">MatE and transmembrane domain-containing protein</fullName>
    </submittedName>
    <submittedName>
        <fullName evidence="4">MatE_and transmembrane domain-containing protein</fullName>
    </submittedName>
</protein>
<feature type="transmembrane region" description="Helical" evidence="2">
    <location>
        <begin position="206"/>
        <end position="224"/>
    </location>
</feature>
<feature type="transmembrane region" description="Helical" evidence="2">
    <location>
        <begin position="101"/>
        <end position="122"/>
    </location>
</feature>
<dbReference type="EMBL" id="CAXDID020000117">
    <property type="protein sequence ID" value="CAL6030620.1"/>
    <property type="molecule type" value="Genomic_DNA"/>
</dbReference>
<keyword evidence="2" id="KW-1133">Transmembrane helix</keyword>
<evidence type="ECO:0000313" key="3">
    <source>
        <dbReference type="EMBL" id="CAI9934389.1"/>
    </source>
</evidence>
<evidence type="ECO:0000313" key="5">
    <source>
        <dbReference type="EMBL" id="CAL6114114.1"/>
    </source>
</evidence>
<dbReference type="EMBL" id="CATOUU010000566">
    <property type="protein sequence ID" value="CAI9934389.1"/>
    <property type="molecule type" value="Genomic_DNA"/>
</dbReference>
<gene>
    <name evidence="3" type="ORF">HINF_LOCUS22034</name>
    <name evidence="4" type="ORF">HINF_LOCUS33497</name>
    <name evidence="5" type="ORF">HINF_LOCUS77822</name>
</gene>
<feature type="compositionally biased region" description="Polar residues" evidence="1">
    <location>
        <begin position="345"/>
        <end position="356"/>
    </location>
</feature>